<dbReference type="FunFam" id="3.90.640.10:FF:000002">
    <property type="entry name" value="Heat shock 70 kDa"/>
    <property type="match status" value="1"/>
</dbReference>
<dbReference type="InterPro" id="IPR013126">
    <property type="entry name" value="Hsp_70_fam"/>
</dbReference>
<keyword evidence="1" id="KW-0547">Nucleotide-binding</keyword>
<evidence type="ECO:0000313" key="4">
    <source>
        <dbReference type="EMBL" id="QHT29717.1"/>
    </source>
</evidence>
<dbReference type="PANTHER" id="PTHR19375">
    <property type="entry name" value="HEAT SHOCK PROTEIN 70KDA"/>
    <property type="match status" value="1"/>
</dbReference>
<dbReference type="PROSITE" id="PS01036">
    <property type="entry name" value="HSP70_3"/>
    <property type="match status" value="1"/>
</dbReference>
<dbReference type="Gene3D" id="1.20.1270.10">
    <property type="match status" value="1"/>
</dbReference>
<dbReference type="Pfam" id="PF00012">
    <property type="entry name" value="HSP70"/>
    <property type="match status" value="1"/>
</dbReference>
<proteinExistence type="predicted"/>
<evidence type="ECO:0000256" key="1">
    <source>
        <dbReference type="ARBA" id="ARBA00022741"/>
    </source>
</evidence>
<evidence type="ECO:0000256" key="2">
    <source>
        <dbReference type="ARBA" id="ARBA00022840"/>
    </source>
</evidence>
<dbReference type="InterPro" id="IPR029047">
    <property type="entry name" value="HSP70_peptide-bd_sf"/>
</dbReference>
<dbReference type="EMBL" id="MN738881">
    <property type="protein sequence ID" value="QHT29717.1"/>
    <property type="molecule type" value="Genomic_DNA"/>
</dbReference>
<dbReference type="FunFam" id="2.60.34.10:FF:000002">
    <property type="entry name" value="Heat shock 70 kDa"/>
    <property type="match status" value="1"/>
</dbReference>
<name>A0A6C0EKY4_9ZZZZ</name>
<dbReference type="Gene3D" id="2.60.34.10">
    <property type="entry name" value="Substrate Binding Domain Of DNAk, Chain A, domain 1"/>
    <property type="match status" value="1"/>
</dbReference>
<dbReference type="PRINTS" id="PR00301">
    <property type="entry name" value="HEATSHOCK70"/>
</dbReference>
<dbReference type="SUPFAM" id="SSF100934">
    <property type="entry name" value="Heat shock protein 70kD (HSP70), C-terminal subdomain"/>
    <property type="match status" value="1"/>
</dbReference>
<dbReference type="Gene3D" id="3.30.420.40">
    <property type="match status" value="2"/>
</dbReference>
<dbReference type="GO" id="GO:0005524">
    <property type="term" value="F:ATP binding"/>
    <property type="evidence" value="ECO:0007669"/>
    <property type="project" value="UniProtKB-KW"/>
</dbReference>
<dbReference type="AlphaFoldDB" id="A0A6C0EKY4"/>
<dbReference type="InterPro" id="IPR018181">
    <property type="entry name" value="Heat_shock_70_CS"/>
</dbReference>
<evidence type="ECO:0008006" key="5">
    <source>
        <dbReference type="Google" id="ProtNLM"/>
    </source>
</evidence>
<dbReference type="GO" id="GO:0140662">
    <property type="term" value="F:ATP-dependent protein folding chaperone"/>
    <property type="evidence" value="ECO:0007669"/>
    <property type="project" value="InterPro"/>
</dbReference>
<sequence length="435" mass="47102">MNYFAEEFKKKTKKDITENKRAMRRLRTAAEGAKKTLSTASVASVEIDSLFEGADFTSSITRAKFENLCDDVFKKTMAPVDQVLADAKMGKSDIHEVVLVGGSTRIPKIQELLKEYFNGKEMCKSINPDECVAYGAAVQAAVLSGCTDSKVSDLLLLDVCPLSLGLETAGGVMTKLIPRNSTIPAKKSQVFSTFADNQPGVLVQVFEGERTLTRDNTLLGKFQLDGIPPMPRGQPQIEVVFDIDANGILNVSAAEKSTGKSQKITITNDKGRLSKEDIDRMVAEAEKYKEEDEKLAAAIEAKGQMENYMYMVKGAIKDLKEKIEPDEQTALDAACRDIEQACEGFAGDKPKDEYDALKKALEDVFTPMMARIQAADGPPPTPPSFNPEGDATDKDAATSGTDTVPPSAPEEADDEPVKATPAPAESVDPAIDEVD</sequence>
<evidence type="ECO:0000256" key="3">
    <source>
        <dbReference type="SAM" id="MobiDB-lite"/>
    </source>
</evidence>
<dbReference type="Gene3D" id="3.90.640.10">
    <property type="entry name" value="Actin, Chain A, domain 4"/>
    <property type="match status" value="1"/>
</dbReference>
<keyword evidence="2" id="KW-0067">ATP-binding</keyword>
<organism evidence="4">
    <name type="scientific">viral metagenome</name>
    <dbReference type="NCBI Taxonomy" id="1070528"/>
    <lineage>
        <taxon>unclassified sequences</taxon>
        <taxon>metagenomes</taxon>
        <taxon>organismal metagenomes</taxon>
    </lineage>
</organism>
<reference evidence="4" key="1">
    <citation type="journal article" date="2020" name="Nature">
        <title>Giant virus diversity and host interactions through global metagenomics.</title>
        <authorList>
            <person name="Schulz F."/>
            <person name="Roux S."/>
            <person name="Paez-Espino D."/>
            <person name="Jungbluth S."/>
            <person name="Walsh D.A."/>
            <person name="Denef V.J."/>
            <person name="McMahon K.D."/>
            <person name="Konstantinidis K.T."/>
            <person name="Eloe-Fadrosh E.A."/>
            <person name="Kyrpides N.C."/>
            <person name="Woyke T."/>
        </authorList>
    </citation>
    <scope>NUCLEOTIDE SEQUENCE</scope>
    <source>
        <strain evidence="4">GVMAG-M-3300009068-24</strain>
    </source>
</reference>
<dbReference type="InterPro" id="IPR029048">
    <property type="entry name" value="HSP70_C_sf"/>
</dbReference>
<accession>A0A6C0EKY4</accession>
<dbReference type="FunFam" id="3.30.420.40:FF:000172">
    <property type="entry name" value="Heat shock 70 kDa protein"/>
    <property type="match status" value="1"/>
</dbReference>
<protein>
    <recommendedName>
        <fullName evidence="5">Chaperone</fullName>
    </recommendedName>
</protein>
<dbReference type="SUPFAM" id="SSF100920">
    <property type="entry name" value="Heat shock protein 70kD (HSP70), peptide-binding domain"/>
    <property type="match status" value="1"/>
</dbReference>
<feature type="region of interest" description="Disordered" evidence="3">
    <location>
        <begin position="373"/>
        <end position="435"/>
    </location>
</feature>
<dbReference type="SUPFAM" id="SSF53067">
    <property type="entry name" value="Actin-like ATPase domain"/>
    <property type="match status" value="1"/>
</dbReference>
<dbReference type="InterPro" id="IPR043129">
    <property type="entry name" value="ATPase_NBD"/>
</dbReference>